<comment type="caution">
    <text evidence="2">The sequence shown here is derived from an EMBL/GenBank/DDBJ whole genome shotgun (WGS) entry which is preliminary data.</text>
</comment>
<dbReference type="EMBL" id="JACXVP010000008">
    <property type="protein sequence ID" value="KAG5589169.1"/>
    <property type="molecule type" value="Genomic_DNA"/>
</dbReference>
<evidence type="ECO:0000256" key="1">
    <source>
        <dbReference type="SAM" id="MobiDB-lite"/>
    </source>
</evidence>
<evidence type="ECO:0000313" key="2">
    <source>
        <dbReference type="EMBL" id="KAG5589169.1"/>
    </source>
</evidence>
<dbReference type="OrthoDB" id="1306190at2759"/>
<feature type="region of interest" description="Disordered" evidence="1">
    <location>
        <begin position="30"/>
        <end position="61"/>
    </location>
</feature>
<sequence length="61" mass="6733">MNKGPVLNHQHRIDLCAPISDQDIWEGLQAIDDDKSPGNDGQEDKPSISKEEIALIDLGHD</sequence>
<accession>A0A9J5XLN3</accession>
<gene>
    <name evidence="2" type="ORF">H5410_039683</name>
</gene>
<dbReference type="Proteomes" id="UP000824120">
    <property type="component" value="Chromosome 8"/>
</dbReference>
<keyword evidence="3" id="KW-1185">Reference proteome</keyword>
<feature type="compositionally biased region" description="Basic and acidic residues" evidence="1">
    <location>
        <begin position="32"/>
        <end position="61"/>
    </location>
</feature>
<dbReference type="AlphaFoldDB" id="A0A9J5XLN3"/>
<protein>
    <submittedName>
        <fullName evidence="2">Uncharacterized protein</fullName>
    </submittedName>
</protein>
<reference evidence="2 3" key="1">
    <citation type="submission" date="2020-09" db="EMBL/GenBank/DDBJ databases">
        <title>De no assembly of potato wild relative species, Solanum commersonii.</title>
        <authorList>
            <person name="Cho K."/>
        </authorList>
    </citation>
    <scope>NUCLEOTIDE SEQUENCE [LARGE SCALE GENOMIC DNA]</scope>
    <source>
        <strain evidence="2">LZ3.2</strain>
        <tissue evidence="2">Leaf</tissue>
    </source>
</reference>
<proteinExistence type="predicted"/>
<name>A0A9J5XLN3_SOLCO</name>
<organism evidence="2 3">
    <name type="scientific">Solanum commersonii</name>
    <name type="common">Commerson's wild potato</name>
    <name type="synonym">Commerson's nightshade</name>
    <dbReference type="NCBI Taxonomy" id="4109"/>
    <lineage>
        <taxon>Eukaryota</taxon>
        <taxon>Viridiplantae</taxon>
        <taxon>Streptophyta</taxon>
        <taxon>Embryophyta</taxon>
        <taxon>Tracheophyta</taxon>
        <taxon>Spermatophyta</taxon>
        <taxon>Magnoliopsida</taxon>
        <taxon>eudicotyledons</taxon>
        <taxon>Gunneridae</taxon>
        <taxon>Pentapetalae</taxon>
        <taxon>asterids</taxon>
        <taxon>lamiids</taxon>
        <taxon>Solanales</taxon>
        <taxon>Solanaceae</taxon>
        <taxon>Solanoideae</taxon>
        <taxon>Solaneae</taxon>
        <taxon>Solanum</taxon>
    </lineage>
</organism>
<evidence type="ECO:0000313" key="3">
    <source>
        <dbReference type="Proteomes" id="UP000824120"/>
    </source>
</evidence>